<evidence type="ECO:0000259" key="1">
    <source>
        <dbReference type="Pfam" id="PF13470"/>
    </source>
</evidence>
<keyword evidence="3" id="KW-1185">Reference proteome</keyword>
<evidence type="ECO:0000313" key="2">
    <source>
        <dbReference type="EMBL" id="MBP3191855.1"/>
    </source>
</evidence>
<feature type="domain" description="PIN" evidence="1">
    <location>
        <begin position="4"/>
        <end position="118"/>
    </location>
</feature>
<dbReference type="Proteomes" id="UP000673975">
    <property type="component" value="Unassembled WGS sequence"/>
</dbReference>
<protein>
    <submittedName>
        <fullName evidence="2">PIN domain-containing protein</fullName>
    </submittedName>
</protein>
<dbReference type="EMBL" id="JAFIDN010000002">
    <property type="protein sequence ID" value="MBP3191855.1"/>
    <property type="molecule type" value="Genomic_DNA"/>
</dbReference>
<gene>
    <name evidence="2" type="ORF">NATSA_04170</name>
</gene>
<reference evidence="2" key="1">
    <citation type="submission" date="2021-02" db="EMBL/GenBank/DDBJ databases">
        <title>Natronogracilivirga saccharolytica gen. nov. sp. nov. a new anaerobic, haloalkiliphilic carbohydrate-fermenting bacterium from soda lake and proposing of Cyclonatronumiaceae fam. nov. in the phylum Balneolaeota.</title>
        <authorList>
            <person name="Zhilina T.N."/>
            <person name="Sorokin D.Y."/>
            <person name="Zavarzina D.G."/>
            <person name="Toshchakov S.V."/>
            <person name="Kublanov I.V."/>
        </authorList>
    </citation>
    <scope>NUCLEOTIDE SEQUENCE</scope>
    <source>
        <strain evidence="2">Z-1702</strain>
    </source>
</reference>
<name>A0A8J7UTZ1_9BACT</name>
<organism evidence="2 3">
    <name type="scientific">Natronogracilivirga saccharolytica</name>
    <dbReference type="NCBI Taxonomy" id="2812953"/>
    <lineage>
        <taxon>Bacteria</taxon>
        <taxon>Pseudomonadati</taxon>
        <taxon>Balneolota</taxon>
        <taxon>Balneolia</taxon>
        <taxon>Balneolales</taxon>
        <taxon>Cyclonatronaceae</taxon>
        <taxon>Natronogracilivirga</taxon>
    </lineage>
</organism>
<sequence length="137" mass="14775">MAERVLFDVNVLLDVLESRQPHISGSGPALQLAASGRIKGFVAASSVDTLAFMIRRNATSAHTNAVLEDLLEILEVAPVTGDIIRAALKARWNGTEDTIIYHAALEAGCTRIVTRNVRDFRTGAGDIEVIPPEKLRG</sequence>
<dbReference type="RefSeq" id="WP_210510680.1">
    <property type="nucleotide sequence ID" value="NZ_JAFIDN010000002.1"/>
</dbReference>
<proteinExistence type="predicted"/>
<comment type="caution">
    <text evidence="2">The sequence shown here is derived from an EMBL/GenBank/DDBJ whole genome shotgun (WGS) entry which is preliminary data.</text>
</comment>
<dbReference type="Pfam" id="PF13470">
    <property type="entry name" value="PIN_3"/>
    <property type="match status" value="1"/>
</dbReference>
<evidence type="ECO:0000313" key="3">
    <source>
        <dbReference type="Proteomes" id="UP000673975"/>
    </source>
</evidence>
<dbReference type="InterPro" id="IPR002716">
    <property type="entry name" value="PIN_dom"/>
</dbReference>
<dbReference type="SUPFAM" id="SSF88723">
    <property type="entry name" value="PIN domain-like"/>
    <property type="match status" value="1"/>
</dbReference>
<dbReference type="InterPro" id="IPR029060">
    <property type="entry name" value="PIN-like_dom_sf"/>
</dbReference>
<dbReference type="AlphaFoldDB" id="A0A8J7UTZ1"/>
<accession>A0A8J7UTZ1</accession>
<dbReference type="Gene3D" id="3.40.50.1010">
    <property type="entry name" value="5'-nuclease"/>
    <property type="match status" value="1"/>
</dbReference>